<gene>
    <name evidence="1" type="ORF">U27_06129</name>
</gene>
<dbReference type="Proteomes" id="UP000030661">
    <property type="component" value="Unassembled WGS sequence"/>
</dbReference>
<sequence>MFLESDIGVIHVLWQTHHGRMKMLCSGEMRCSAKLQFCGPQRCAKLEFRATFSREQHYET</sequence>
<proteinExistence type="predicted"/>
<keyword evidence="2" id="KW-1185">Reference proteome</keyword>
<reference evidence="1" key="1">
    <citation type="journal article" date="2015" name="PeerJ">
        <title>First genomic representation of candidate bacterial phylum KSB3 points to enhanced environmental sensing as a trigger of wastewater bulking.</title>
        <authorList>
            <person name="Sekiguchi Y."/>
            <person name="Ohashi A."/>
            <person name="Parks D.H."/>
            <person name="Yamauchi T."/>
            <person name="Tyson G.W."/>
            <person name="Hugenholtz P."/>
        </authorList>
    </citation>
    <scope>NUCLEOTIDE SEQUENCE [LARGE SCALE GENOMIC DNA]</scope>
</reference>
<dbReference type="EMBL" id="DF820469">
    <property type="protein sequence ID" value="GAK59153.1"/>
    <property type="molecule type" value="Genomic_DNA"/>
</dbReference>
<organism evidence="1">
    <name type="scientific">Vecturithrix granuli</name>
    <dbReference type="NCBI Taxonomy" id="1499967"/>
    <lineage>
        <taxon>Bacteria</taxon>
        <taxon>Candidatus Moduliflexota</taxon>
        <taxon>Candidatus Vecturitrichia</taxon>
        <taxon>Candidatus Vecturitrichales</taxon>
        <taxon>Candidatus Vecturitrichaceae</taxon>
        <taxon>Candidatus Vecturithrix</taxon>
    </lineage>
</organism>
<evidence type="ECO:0000313" key="1">
    <source>
        <dbReference type="EMBL" id="GAK59153.1"/>
    </source>
</evidence>
<protein>
    <submittedName>
        <fullName evidence="1">Uncharacterized protein</fullName>
    </submittedName>
</protein>
<accession>A0A081C3J8</accession>
<name>A0A081C3J8_VECG1</name>
<dbReference type="STRING" id="1499967.U27_06129"/>
<dbReference type="AlphaFoldDB" id="A0A081C3J8"/>
<dbReference type="HOGENOM" id="CLU_2931889_0_0_0"/>
<evidence type="ECO:0000313" key="2">
    <source>
        <dbReference type="Proteomes" id="UP000030661"/>
    </source>
</evidence>